<dbReference type="KEGG" id="vg:65073091"/>
<sequence length="419" mass="44645">MEFGNPIVGGEDLIRTAIKSPDFNTDPESGNVTGWRIARDGSATFYNLTIGSADFNIDENGNAVFQSVTANDITLDGENLESVLAEKALGTLAIVTLSGDTAGYNGTSLLFGRIVIPNFDGTRQYAIGGSGVHFDKQAVTGFTRLTIRAYLAWDTPATTASTQLVEYQYLSDSASGSDWIVSFRHLFQDSSPAGTDAHIAWYFTTNVNNTAGLRCSGYDSGGGTPGSRIYAEDAGDIVTYTDFNMGGGGGTPVQSYTKTYAANESASYQQDGSNRGIADCYQGRYSATNGNQYSMIGFDDAQIRSDLSGATITKVELYLNNNHFYSNSGGNAVIGTHNQTTLSGSHSSSQINDNLQQTHFDLGQAKWITIPNSIGNALRDNTAKGIALGPGPTTSQSYYGYFAGNGQSGEPQLRITYTK</sequence>
<protein>
    <recommendedName>
        <fullName evidence="3">Minor tail protein</fullName>
    </recommendedName>
</protein>
<dbReference type="EMBL" id="MK620900">
    <property type="protein sequence ID" value="QBZ72866.1"/>
    <property type="molecule type" value="Genomic_DNA"/>
</dbReference>
<name>A0A4D6E2M9_9VIRU</name>
<dbReference type="Proteomes" id="UP000297022">
    <property type="component" value="Segment"/>
</dbReference>
<dbReference type="RefSeq" id="YP_010084057.1">
    <property type="nucleotide sequence ID" value="NC_055059.1"/>
</dbReference>
<evidence type="ECO:0008006" key="3">
    <source>
        <dbReference type="Google" id="ProtNLM"/>
    </source>
</evidence>
<evidence type="ECO:0000313" key="2">
    <source>
        <dbReference type="Proteomes" id="UP000297022"/>
    </source>
</evidence>
<keyword evidence="2" id="KW-1185">Reference proteome</keyword>
<accession>A0A4D6E2M9</accession>
<proteinExistence type="predicted"/>
<evidence type="ECO:0000313" key="1">
    <source>
        <dbReference type="EMBL" id="QBZ72866.1"/>
    </source>
</evidence>
<dbReference type="GeneID" id="65073091"/>
<organism evidence="1 2">
    <name type="scientific">Streptomyces phage Forthebois</name>
    <dbReference type="NCBI Taxonomy" id="2562185"/>
    <lineage>
        <taxon>Viruses</taxon>
        <taxon>Varidnaviria</taxon>
        <taxon>Bamfordvirae</taxon>
        <taxon>Preplasmiviricota</taxon>
        <taxon>Prepoliviricotina</taxon>
        <taxon>Tectiliviricetes</taxon>
        <taxon>Kalamavirales</taxon>
        <taxon>Tectiviridae</taxon>
        <taxon>Deltatectivirus</taxon>
        <taxon>Deltatectivirus forthebois</taxon>
    </lineage>
</organism>
<gene>
    <name evidence="1" type="primary">34</name>
    <name evidence="1" type="ORF">SEA_FORTHEBOIS_34</name>
</gene>
<reference evidence="1 2" key="1">
    <citation type="submission" date="2019-03" db="EMBL/GenBank/DDBJ databases">
        <authorList>
            <person name="Kuo N.K."/>
            <person name="Parsa S."/>
            <person name="Addai K."/>
            <person name="Agarwal S."/>
            <person name="Ahmad I.M."/>
            <person name="Alumyar Y.S."/>
            <person name="An J."/>
            <person name="Antar T.E."/>
            <person name="Antony V."/>
            <person name="Arvin L.E."/>
            <person name="Atanasoff K.E."/>
            <person name="Ati R."/>
            <person name="Batista A."/>
            <person name="Bembuh M.L."/>
            <person name="Bhardvaj T.B."/>
            <person name="Brown C.J."/>
            <person name="Butt S.T."/>
            <person name="Cahn D."/>
            <person name="Canales I.-I."/>
            <person name="Carr K."/>
            <person name="Chen K.Z."/>
            <person name="Chen M."/>
            <person name="Chigurupati S."/>
            <person name="Chou C."/>
            <person name="Chung C.S."/>
            <person name="Cole S.T."/>
            <person name="Colson C.L."/>
            <person name="Dent D.M."/>
            <person name="Djiogo E.M."/>
            <person name="Domrachev B.M."/>
            <person name="Dwivedi J."/>
            <person name="Ehsani C."/>
            <person name="Essien U.A."/>
            <person name="Fakhar A."/>
            <person name="Flood S.H."/>
            <person name="Furletti G."/>
            <person name="Gebreegziabher M."/>
            <person name="Goralski S.M."/>
            <person name="Gruver-Williams A."/>
            <person name="Guldan M.L."/>
            <person name="Gurung S."/>
            <person name="Heo K."/>
            <person name="John R.A."/>
            <person name="Kabir L."/>
            <person name="Kaira H."/>
            <person name="Kane M.S."/>
            <person name="Karanja M."/>
            <person name="Karley A.N."/>
            <person name="Khan A.M."/>
            <person name="Khan A."/>
            <person name="Kharel S."/>
            <person name="Kidane M."/>
            <person name="Konanur P."/>
            <person name="Lahijan N."/>
            <person name="Lamm D.N."/>
            <person name="Lance S.V."/>
            <person name="Le C."/>
            <person name="Lee C.H."/>
            <person name="Leka D."/>
            <person name="Li C."/>
            <person name="Lim S.Y."/>
            <person name="Lo J."/>
            <person name="Ludwig S."/>
            <person name="Mahaney V.M."/>
            <person name="Mangukiya A."/>
            <person name="Mani D."/>
            <person name="Mariano P."/>
            <person name="Markward M.L."/>
            <person name="Mbaekwe U."/>
            <person name="McGowan H."/>
            <person name="McNamara A."/>
            <person name="Mebrahtu S."/>
            <person name="Mohamed A."/>
            <person name="Mohamed M.E."/>
            <person name="Muntaka F."/>
            <person name="Naqvi T."/>
            <person name="Nengel A.M."/>
            <person name="Neupane S."/>
            <person name="Nguyen J."/>
            <person name="Nguyen J."/>
            <person name="Nwoji I.C."/>
            <person name="Okusolubo T.A."/>
            <person name="Paek J."/>
            <person name="Pandithakoralag H."/>
            <person name="Perry C."/>
            <person name="Petrie C.R."/>
            <person name="Poteshman G.A."/>
            <person name="Quiros D."/>
            <person name="Rana S."/>
            <person name="Reister J."/>
            <person name="Reyes E."/>
            <person name="Riaz H.S."/>
            <person name="Roach T.L."/>
            <person name="Saikali A."/>
            <person name="Scalsky R."/>
            <person name="Schultz J.A."/>
            <person name="Scott C.F."/>
            <person name="Sekira M.D."/>
            <person name="Shee C.S."/>
            <person name="Shultz P."/>
            <person name="Siarez J.A."/>
            <person name="Singh S."/>
            <person name="Smith F.R."/>
            <person name="Smith S.A."/>
            <person name="Sobers S."/>
            <person name="Sobowale A.O."/>
            <person name="Somoza K.A."/>
            <person name="Song M."/>
            <person name="Spruill R.A."/>
            <person name="Subedi A."/>
            <person name="Taj A.B."/>
            <person name="Thomas J."/>
            <person name="Todd J.C."/>
            <person name="Tran T."/>
            <person name="Varghese J."/>
            <person name="Vartanian E."/>
            <person name="Vega A."/>
            <person name="Vong A."/>
            <person name="Walter A.J."/>
            <person name="Wessel M.E."/>
            <person name="Azam A.M."/>
            <person name="Blocker D."/>
            <person name="Naeem N.-U.-A."/>
            <person name="Patel R."/>
            <person name="Shakarov P."/>
            <person name="Xie C.L."/>
            <person name="Zolnerowich N."/>
            <person name="Correa-Mendez M."/>
            <person name="Fabian M."/>
            <person name="Fishbein J."/>
            <person name="Harkles L."/>
            <person name="Reger N."/>
            <person name="Saleh S."/>
            <person name="deCarvalho T."/>
            <person name="Erill I."/>
            <person name="Caruso S.M."/>
            <person name="Garlena R.A."/>
            <person name="Russell D.A."/>
            <person name="Pope W.H."/>
            <person name="Jacobs-Sera D."/>
            <person name="Hatfull G.F."/>
        </authorList>
    </citation>
    <scope>NUCLEOTIDE SEQUENCE [LARGE SCALE GENOMIC DNA]</scope>
</reference>